<keyword evidence="1" id="KW-0472">Membrane</keyword>
<gene>
    <name evidence="2" type="ORF">C5Q96_07075</name>
</gene>
<keyword evidence="1" id="KW-0812">Transmembrane</keyword>
<evidence type="ECO:0000256" key="1">
    <source>
        <dbReference type="SAM" id="Phobius"/>
    </source>
</evidence>
<accession>A0A2S0L5T7</accession>
<sequence>MYLLIGIRRTILNRCRNKNAHSYNDLNDLVEKKSVDKVVKAVISLHEHNYLSELKMDQNGLPSYFDISCNGLFYREDLLAKFIEFIFKSVATPIVVAFITSLIATQFFVK</sequence>
<feature type="transmembrane region" description="Helical" evidence="1">
    <location>
        <begin position="85"/>
        <end position="109"/>
    </location>
</feature>
<name>A0A2S0L5T7_9FIRM</name>
<organism evidence="2 3">
    <name type="scientific">Mogibacterium diversum</name>
    <dbReference type="NCBI Taxonomy" id="114527"/>
    <lineage>
        <taxon>Bacteria</taxon>
        <taxon>Bacillati</taxon>
        <taxon>Bacillota</taxon>
        <taxon>Clostridia</taxon>
        <taxon>Peptostreptococcales</taxon>
        <taxon>Anaerovoracaceae</taxon>
        <taxon>Mogibacterium</taxon>
    </lineage>
</organism>
<dbReference type="AlphaFoldDB" id="A0A2S0L5T7"/>
<evidence type="ECO:0000313" key="2">
    <source>
        <dbReference type="EMBL" id="AVM48623.1"/>
    </source>
</evidence>
<dbReference type="KEGG" id="mdv:C5Q96_07075"/>
<keyword evidence="3" id="KW-1185">Reference proteome</keyword>
<keyword evidence="1" id="KW-1133">Transmembrane helix</keyword>
<dbReference type="EMBL" id="CP027228">
    <property type="protein sequence ID" value="AVM48623.1"/>
    <property type="molecule type" value="Genomic_DNA"/>
</dbReference>
<protein>
    <submittedName>
        <fullName evidence="2">Uncharacterized protein</fullName>
    </submittedName>
</protein>
<evidence type="ECO:0000313" key="3">
    <source>
        <dbReference type="Proteomes" id="UP000237883"/>
    </source>
</evidence>
<reference evidence="3" key="1">
    <citation type="submission" date="2018-02" db="EMBL/GenBank/DDBJ databases">
        <authorList>
            <person name="Holder M.E."/>
            <person name="Ajami N.J."/>
            <person name="Petrosino J.F."/>
        </authorList>
    </citation>
    <scope>NUCLEOTIDE SEQUENCE [LARGE SCALE GENOMIC DNA]</scope>
    <source>
        <strain evidence="3">CCUG 47132</strain>
    </source>
</reference>
<dbReference type="Proteomes" id="UP000237883">
    <property type="component" value="Chromosome"/>
</dbReference>
<proteinExistence type="predicted"/>